<dbReference type="InterPro" id="IPR000589">
    <property type="entry name" value="Ribosomal_uS15"/>
</dbReference>
<dbReference type="HAMAP" id="MF_01343_B">
    <property type="entry name" value="Ribosomal_uS15_B"/>
    <property type="match status" value="1"/>
</dbReference>
<name>A0A368BN61_9GAMM</name>
<evidence type="ECO:0000256" key="1">
    <source>
        <dbReference type="ARBA" id="ARBA00022980"/>
    </source>
</evidence>
<accession>A0A368BN61</accession>
<comment type="subunit">
    <text evidence="3 4">Part of the 30S ribosomal subunit. Forms a bridge to the 50S subunit in the 70S ribosome, contacting the 23S rRNA.</text>
</comment>
<evidence type="ECO:0000256" key="2">
    <source>
        <dbReference type="ARBA" id="ARBA00023274"/>
    </source>
</evidence>
<dbReference type="GO" id="GO:0019843">
    <property type="term" value="F:rRNA binding"/>
    <property type="evidence" value="ECO:0007669"/>
    <property type="project" value="UniProtKB-UniRule"/>
</dbReference>
<dbReference type="AlphaFoldDB" id="A0A368BN61"/>
<dbReference type="InterPro" id="IPR005290">
    <property type="entry name" value="Ribosomal_uS15_bac-type"/>
</dbReference>
<keyword evidence="4 6" id="KW-0699">rRNA-binding</keyword>
<protein>
    <recommendedName>
        <fullName evidence="4">Small ribosomal subunit protein uS15</fullName>
    </recommendedName>
</protein>
<dbReference type="EMBL" id="QOPD01000002">
    <property type="protein sequence ID" value="RCL38691.1"/>
    <property type="molecule type" value="Genomic_DNA"/>
</dbReference>
<dbReference type="InterPro" id="IPR009068">
    <property type="entry name" value="uS15_NS1_RNA-bd_sf"/>
</dbReference>
<evidence type="ECO:0000256" key="5">
    <source>
        <dbReference type="RuleBase" id="RU003919"/>
    </source>
</evidence>
<keyword evidence="1 4" id="KW-0689">Ribosomal protein</keyword>
<dbReference type="PANTHER" id="PTHR23321">
    <property type="entry name" value="RIBOSOMAL PROTEIN S15, BACTERIAL AND ORGANELLAR"/>
    <property type="match status" value="1"/>
</dbReference>
<dbReference type="GO" id="GO:0006412">
    <property type="term" value="P:translation"/>
    <property type="evidence" value="ECO:0007669"/>
    <property type="project" value="UniProtKB-UniRule"/>
</dbReference>
<dbReference type="Proteomes" id="UP000252147">
    <property type="component" value="Unassembled WGS sequence"/>
</dbReference>
<gene>
    <name evidence="4" type="primary">rpsO</name>
    <name evidence="7" type="ORF">DBW97_01375</name>
</gene>
<sequence>MSLDKTETEAIIKKYGKDEKDSGSTEVQIALLTKRVEELQSHFKEHKKDNHSRTGLLQIVSDRKKLLSYLKRKDLGSYQNIVKTLKLRD</sequence>
<proteinExistence type="inferred from homology"/>
<dbReference type="PROSITE" id="PS00362">
    <property type="entry name" value="RIBOSOMAL_S15"/>
    <property type="match status" value="1"/>
</dbReference>
<dbReference type="PANTHER" id="PTHR23321:SF26">
    <property type="entry name" value="SMALL RIBOSOMAL SUBUNIT PROTEIN US15M"/>
    <property type="match status" value="1"/>
</dbReference>
<dbReference type="Gene3D" id="1.10.287.10">
    <property type="entry name" value="S15/NS1, RNA-binding"/>
    <property type="match status" value="1"/>
</dbReference>
<comment type="function">
    <text evidence="4">Forms an intersubunit bridge (bridge B4) with the 23S rRNA of the 50S subunit in the ribosome.</text>
</comment>
<dbReference type="SUPFAM" id="SSF47060">
    <property type="entry name" value="S15/NS1 RNA-binding domain"/>
    <property type="match status" value="1"/>
</dbReference>
<dbReference type="Pfam" id="PF00312">
    <property type="entry name" value="Ribosomal_S15"/>
    <property type="match status" value="1"/>
</dbReference>
<dbReference type="GO" id="GO:0022627">
    <property type="term" value="C:cytosolic small ribosomal subunit"/>
    <property type="evidence" value="ECO:0007669"/>
    <property type="project" value="TreeGrafter"/>
</dbReference>
<evidence type="ECO:0000256" key="6">
    <source>
        <dbReference type="RuleBase" id="RU004524"/>
    </source>
</evidence>
<keyword evidence="4 6" id="KW-0694">RNA-binding</keyword>
<dbReference type="GO" id="GO:0003735">
    <property type="term" value="F:structural constituent of ribosome"/>
    <property type="evidence" value="ECO:0007669"/>
    <property type="project" value="InterPro"/>
</dbReference>
<dbReference type="CDD" id="cd00353">
    <property type="entry name" value="Ribosomal_S15p_S13e"/>
    <property type="match status" value="1"/>
</dbReference>
<dbReference type="SMART" id="SM01387">
    <property type="entry name" value="Ribosomal_S15"/>
    <property type="match status" value="1"/>
</dbReference>
<evidence type="ECO:0000256" key="4">
    <source>
        <dbReference type="HAMAP-Rule" id="MF_01343"/>
    </source>
</evidence>
<organism evidence="7 8">
    <name type="scientific">SAR86 cluster bacterium</name>
    <dbReference type="NCBI Taxonomy" id="2030880"/>
    <lineage>
        <taxon>Bacteria</taxon>
        <taxon>Pseudomonadati</taxon>
        <taxon>Pseudomonadota</taxon>
        <taxon>Gammaproteobacteria</taxon>
        <taxon>SAR86 cluster</taxon>
    </lineage>
</organism>
<keyword evidence="2 4" id="KW-0687">Ribonucleoprotein</keyword>
<dbReference type="NCBIfam" id="TIGR00952">
    <property type="entry name" value="S15_bact"/>
    <property type="match status" value="1"/>
</dbReference>
<comment type="caution">
    <text evidence="7">The sequence shown here is derived from an EMBL/GenBank/DDBJ whole genome shotgun (WGS) entry which is preliminary data.</text>
</comment>
<evidence type="ECO:0000313" key="7">
    <source>
        <dbReference type="EMBL" id="RCL38691.1"/>
    </source>
</evidence>
<comment type="function">
    <text evidence="4 6">One of the primary rRNA binding proteins, it binds directly to 16S rRNA where it helps nucleate assembly of the platform of the 30S subunit by binding and bridging several RNA helices of the 16S rRNA.</text>
</comment>
<dbReference type="FunFam" id="1.10.287.10:FF:000002">
    <property type="entry name" value="30S ribosomal protein S15"/>
    <property type="match status" value="1"/>
</dbReference>
<reference evidence="7 8" key="1">
    <citation type="journal article" date="2018" name="Microbiome">
        <title>Fine metagenomic profile of the Mediterranean stratified and mixed water columns revealed by assembly and recruitment.</title>
        <authorList>
            <person name="Haro-Moreno J.M."/>
            <person name="Lopez-Perez M."/>
            <person name="De La Torre J.R."/>
            <person name="Picazo A."/>
            <person name="Camacho A."/>
            <person name="Rodriguez-Valera F."/>
        </authorList>
    </citation>
    <scope>NUCLEOTIDE SEQUENCE [LARGE SCALE GENOMIC DNA]</scope>
    <source>
        <strain evidence="7">MED-G83</strain>
    </source>
</reference>
<comment type="similarity">
    <text evidence="4 5">Belongs to the universal ribosomal protein uS15 family.</text>
</comment>
<evidence type="ECO:0000256" key="3">
    <source>
        <dbReference type="ARBA" id="ARBA00064542"/>
    </source>
</evidence>
<evidence type="ECO:0000313" key="8">
    <source>
        <dbReference type="Proteomes" id="UP000252147"/>
    </source>
</evidence>
<dbReference type="Gene3D" id="6.10.250.3130">
    <property type="match status" value="1"/>
</dbReference>